<dbReference type="RefSeq" id="WP_052127645.1">
    <property type="nucleotide sequence ID" value="NZ_CP018906.1"/>
</dbReference>
<dbReference type="EMBL" id="CP018906">
    <property type="protein sequence ID" value="AQW20689.1"/>
    <property type="molecule type" value="Genomic_DNA"/>
</dbReference>
<dbReference type="AlphaFoldDB" id="A0A1S6QGG4"/>
<reference evidence="2 3" key="1">
    <citation type="journal article" date="2015" name="Genome Announc.">
        <title>Genome Sequence of Lactobacillus curieae CCTCC M 2011381T, a Novel Producer of Gamma-aminobutyric Acid.</title>
        <authorList>
            <person name="Wang Y."/>
            <person name="Wang Y."/>
            <person name="Lang C."/>
            <person name="Wei D."/>
            <person name="Xu P."/>
            <person name="Xie J."/>
        </authorList>
    </citation>
    <scope>NUCLEOTIDE SEQUENCE [LARGE SCALE GENOMIC DNA]</scope>
    <source>
        <strain evidence="2 3">CCTCC M 2011381</strain>
    </source>
</reference>
<proteinExistence type="predicted"/>
<dbReference type="KEGG" id="lcu:PL11_001540"/>
<name>A0A1S6QGG4_9LACO</name>
<feature type="transmembrane region" description="Helical" evidence="1">
    <location>
        <begin position="127"/>
        <end position="152"/>
    </location>
</feature>
<evidence type="ECO:0000313" key="2">
    <source>
        <dbReference type="EMBL" id="AQW20689.1"/>
    </source>
</evidence>
<keyword evidence="1" id="KW-0812">Transmembrane</keyword>
<dbReference type="OrthoDB" id="2315423at2"/>
<keyword evidence="3" id="KW-1185">Reference proteome</keyword>
<organism evidence="2 3">
    <name type="scientific">Lentilactobacillus curieae</name>
    <dbReference type="NCBI Taxonomy" id="1138822"/>
    <lineage>
        <taxon>Bacteria</taxon>
        <taxon>Bacillati</taxon>
        <taxon>Bacillota</taxon>
        <taxon>Bacilli</taxon>
        <taxon>Lactobacillales</taxon>
        <taxon>Lactobacillaceae</taxon>
        <taxon>Lentilactobacillus</taxon>
    </lineage>
</organism>
<keyword evidence="1" id="KW-1133">Transmembrane helix</keyword>
<dbReference type="Proteomes" id="UP000030361">
    <property type="component" value="Chromosome"/>
</dbReference>
<feature type="transmembrane region" description="Helical" evidence="1">
    <location>
        <begin position="39"/>
        <end position="61"/>
    </location>
</feature>
<keyword evidence="1" id="KW-0472">Membrane</keyword>
<feature type="transmembrane region" description="Helical" evidence="1">
    <location>
        <begin position="12"/>
        <end position="32"/>
    </location>
</feature>
<protein>
    <submittedName>
        <fullName evidence="2">Uncharacterized protein</fullName>
    </submittedName>
</protein>
<evidence type="ECO:0000256" key="1">
    <source>
        <dbReference type="SAM" id="Phobius"/>
    </source>
</evidence>
<sequence length="159" mass="18293">MKSAVVLVARYIFYLVGAVIALGLVMLFQGTLTFEPFKVIVSGSVVYFIINTFLIPIYRILNPKKINPDETRFESYKDRAMNLHHQDRQMQHRNNQWSANGVTANQWEYSWDTTQSYSGLADMGYRWGVGLLINALFILFSPVFIAYLVVILRSSNVMQ</sequence>
<evidence type="ECO:0000313" key="3">
    <source>
        <dbReference type="Proteomes" id="UP000030361"/>
    </source>
</evidence>
<accession>A0A1S6QGG4</accession>
<gene>
    <name evidence="2" type="ORF">PL11_001540</name>
</gene>